<evidence type="ECO:0000256" key="2">
    <source>
        <dbReference type="ARBA" id="ARBA00023002"/>
    </source>
</evidence>
<keyword evidence="1 4" id="KW-0479">Metal-binding</keyword>
<evidence type="ECO:0008006" key="8">
    <source>
        <dbReference type="Google" id="ProtNLM"/>
    </source>
</evidence>
<dbReference type="GO" id="GO:0005506">
    <property type="term" value="F:iron ion binding"/>
    <property type="evidence" value="ECO:0007669"/>
    <property type="project" value="InterPro"/>
</dbReference>
<dbReference type="InterPro" id="IPR036396">
    <property type="entry name" value="Cyt_P450_sf"/>
</dbReference>
<dbReference type="PROSITE" id="PS00086">
    <property type="entry name" value="CYTOCHROME_P450"/>
    <property type="match status" value="1"/>
</dbReference>
<keyword evidence="4 5" id="KW-0349">Heme</keyword>
<dbReference type="PANTHER" id="PTHR46300:SF5">
    <property type="entry name" value="CYTOCHROME P450"/>
    <property type="match status" value="1"/>
</dbReference>
<dbReference type="PRINTS" id="PR00463">
    <property type="entry name" value="EP450I"/>
</dbReference>
<protein>
    <recommendedName>
        <fullName evidence="8">Cytochrome P450</fullName>
    </recommendedName>
</protein>
<keyword evidence="2 5" id="KW-0560">Oxidoreductase</keyword>
<dbReference type="GO" id="GO:0016705">
    <property type="term" value="F:oxidoreductase activity, acting on paired donors, with incorporation or reduction of molecular oxygen"/>
    <property type="evidence" value="ECO:0007669"/>
    <property type="project" value="InterPro"/>
</dbReference>
<dbReference type="InterPro" id="IPR001128">
    <property type="entry name" value="Cyt_P450"/>
</dbReference>
<keyword evidence="3 4" id="KW-0408">Iron</keyword>
<dbReference type="PRINTS" id="PR00385">
    <property type="entry name" value="P450"/>
</dbReference>
<dbReference type="Gene3D" id="1.10.630.10">
    <property type="entry name" value="Cytochrome P450"/>
    <property type="match status" value="1"/>
</dbReference>
<keyword evidence="5" id="KW-0503">Monooxygenase</keyword>
<feature type="binding site" description="axial binding residue" evidence="4">
    <location>
        <position position="422"/>
    </location>
    <ligand>
        <name>heme</name>
        <dbReference type="ChEBI" id="CHEBI:30413"/>
    </ligand>
    <ligandPart>
        <name>Fe</name>
        <dbReference type="ChEBI" id="CHEBI:18248"/>
    </ligandPart>
</feature>
<comment type="cofactor">
    <cofactor evidence="4">
        <name>heme</name>
        <dbReference type="ChEBI" id="CHEBI:30413"/>
    </cofactor>
</comment>
<name>A0A8H7BIG9_9FUNG</name>
<evidence type="ECO:0000313" key="6">
    <source>
        <dbReference type="EMBL" id="KAF7723123.1"/>
    </source>
</evidence>
<dbReference type="InterPro" id="IPR017972">
    <property type="entry name" value="Cyt_P450_CS"/>
</dbReference>
<dbReference type="OrthoDB" id="1055148at2759"/>
<dbReference type="Proteomes" id="UP000605846">
    <property type="component" value="Unassembled WGS sequence"/>
</dbReference>
<evidence type="ECO:0000256" key="5">
    <source>
        <dbReference type="RuleBase" id="RU000461"/>
    </source>
</evidence>
<proteinExistence type="inferred from homology"/>
<dbReference type="InterPro" id="IPR050364">
    <property type="entry name" value="Cytochrome_P450_fung"/>
</dbReference>
<organism evidence="6 7">
    <name type="scientific">Apophysomyces ossiformis</name>
    <dbReference type="NCBI Taxonomy" id="679940"/>
    <lineage>
        <taxon>Eukaryota</taxon>
        <taxon>Fungi</taxon>
        <taxon>Fungi incertae sedis</taxon>
        <taxon>Mucoromycota</taxon>
        <taxon>Mucoromycotina</taxon>
        <taxon>Mucoromycetes</taxon>
        <taxon>Mucorales</taxon>
        <taxon>Mucorineae</taxon>
        <taxon>Mucoraceae</taxon>
        <taxon>Apophysomyces</taxon>
    </lineage>
</organism>
<accession>A0A8H7BIG9</accession>
<dbReference type="InterPro" id="IPR002401">
    <property type="entry name" value="Cyt_P450_E_grp-I"/>
</dbReference>
<evidence type="ECO:0000256" key="3">
    <source>
        <dbReference type="ARBA" id="ARBA00023004"/>
    </source>
</evidence>
<gene>
    <name evidence="6" type="ORF">EC973_002353</name>
</gene>
<evidence type="ECO:0000256" key="4">
    <source>
        <dbReference type="PIRSR" id="PIRSR602401-1"/>
    </source>
</evidence>
<sequence>MDCLNSPIVVGALLSLCLFILLRYRDEPIYSLPPCAPGKVPILGHLLQFAKPMGVQELFRQWSLMVGPVFSLHLGRKRWIVLNSIDAVQDLIVKRGTIYSSRDLPDVLVNDFMHGAHAGLVKKKIDNYAPILDERRRALVAGMFKASDNVSGKAIELRKLIEHYTMTLILTIAFGNICSFEPGDPQLHEVFEVTEQAASIFGPEQQLCEFFPILTPLFNKREAFLEMKRRHVNFYNQLYDQFCRQSDPEECFVKDVAEKKELTDMQITDLIAVFVGAGSDTTASTLQWMIALLANRPEIQDRAYSEIIEQVGVDRLPNQEDECKLTYLQCILYETLRLRPPAPLSVPHATSEDDMYQGWFIPAKTTVIINLHAIHQDPERYPNPQEFLPERHIDYVNLKLDEANLSLRDRPHLSFSAGRRGCVGIHLAERSLYMAASSLLACFRFETDGWLDDISAKDIRAPTYSPMPHKVRVVPRRNDIEKLFS</sequence>
<dbReference type="GO" id="GO:0020037">
    <property type="term" value="F:heme binding"/>
    <property type="evidence" value="ECO:0007669"/>
    <property type="project" value="InterPro"/>
</dbReference>
<dbReference type="SUPFAM" id="SSF48264">
    <property type="entry name" value="Cytochrome P450"/>
    <property type="match status" value="1"/>
</dbReference>
<dbReference type="PANTHER" id="PTHR46300">
    <property type="entry name" value="P450, PUTATIVE (EUROFUNG)-RELATED-RELATED"/>
    <property type="match status" value="1"/>
</dbReference>
<dbReference type="EMBL" id="JABAYA010000163">
    <property type="protein sequence ID" value="KAF7723123.1"/>
    <property type="molecule type" value="Genomic_DNA"/>
</dbReference>
<dbReference type="GO" id="GO:0004497">
    <property type="term" value="F:monooxygenase activity"/>
    <property type="evidence" value="ECO:0007669"/>
    <property type="project" value="UniProtKB-KW"/>
</dbReference>
<reference evidence="6" key="1">
    <citation type="submission" date="2020-01" db="EMBL/GenBank/DDBJ databases">
        <title>Genome Sequencing of Three Apophysomyces-Like Fungal Strains Confirms a Novel Fungal Genus in the Mucoromycota with divergent Burkholderia-like Endosymbiotic Bacteria.</title>
        <authorList>
            <person name="Stajich J.E."/>
            <person name="Macias A.M."/>
            <person name="Carter-House D."/>
            <person name="Lovett B."/>
            <person name="Kasson L.R."/>
            <person name="Berry K."/>
            <person name="Grigoriev I."/>
            <person name="Chang Y."/>
            <person name="Spatafora J."/>
            <person name="Kasson M.T."/>
        </authorList>
    </citation>
    <scope>NUCLEOTIDE SEQUENCE</scope>
    <source>
        <strain evidence="6">NRRL A-21654</strain>
    </source>
</reference>
<dbReference type="Pfam" id="PF00067">
    <property type="entry name" value="p450"/>
    <property type="match status" value="2"/>
</dbReference>
<dbReference type="AlphaFoldDB" id="A0A8H7BIG9"/>
<evidence type="ECO:0000256" key="1">
    <source>
        <dbReference type="ARBA" id="ARBA00022723"/>
    </source>
</evidence>
<comment type="caution">
    <text evidence="6">The sequence shown here is derived from an EMBL/GenBank/DDBJ whole genome shotgun (WGS) entry which is preliminary data.</text>
</comment>
<comment type="similarity">
    <text evidence="5">Belongs to the cytochrome P450 family.</text>
</comment>
<evidence type="ECO:0000313" key="7">
    <source>
        <dbReference type="Proteomes" id="UP000605846"/>
    </source>
</evidence>
<keyword evidence="7" id="KW-1185">Reference proteome</keyword>